<dbReference type="SUPFAM" id="SSF56935">
    <property type="entry name" value="Porins"/>
    <property type="match status" value="1"/>
</dbReference>
<dbReference type="GO" id="GO:0046930">
    <property type="term" value="C:pore complex"/>
    <property type="evidence" value="ECO:0007669"/>
    <property type="project" value="UniProtKB-KW"/>
</dbReference>
<dbReference type="PANTHER" id="PTHR38762">
    <property type="entry name" value="CRYPTIC OUTER MEMBRANE PORIN BGLH-RELATED"/>
    <property type="match status" value="1"/>
</dbReference>
<protein>
    <submittedName>
        <fullName evidence="10">Carbohydrate porin</fullName>
    </submittedName>
</protein>
<dbReference type="InterPro" id="IPR050286">
    <property type="entry name" value="G_neg_Bact_CarbUptk_Porin"/>
</dbReference>
<dbReference type="InterPro" id="IPR036998">
    <property type="entry name" value="Porin_LamB_sf"/>
</dbReference>
<evidence type="ECO:0000256" key="5">
    <source>
        <dbReference type="ARBA" id="ARBA00022692"/>
    </source>
</evidence>
<dbReference type="Gene3D" id="2.40.170.10">
    <property type="entry name" value="Porin, LamB type"/>
    <property type="match status" value="1"/>
</dbReference>
<comment type="subcellular location">
    <subcellularLocation>
        <location evidence="1">Cell outer membrane</location>
        <topology evidence="1">Multi-pass membrane protein</topology>
    </subcellularLocation>
</comment>
<evidence type="ECO:0000256" key="9">
    <source>
        <dbReference type="ARBA" id="ARBA00023237"/>
    </source>
</evidence>
<gene>
    <name evidence="10" type="ORF">ABK905_11590</name>
</gene>
<reference evidence="10" key="1">
    <citation type="submission" date="2024-06" db="EMBL/GenBank/DDBJ databases">
        <authorList>
            <person name="Coelho C."/>
            <person name="Bento M."/>
            <person name="Garcia E."/>
            <person name="Camelo A."/>
            <person name="Brandao I."/>
            <person name="Espirito Santo C."/>
            <person name="Trovao J."/>
            <person name="Verissimo A."/>
            <person name="Costa J."/>
            <person name="Tiago I."/>
        </authorList>
    </citation>
    <scope>NUCLEOTIDE SEQUENCE</scope>
    <source>
        <strain evidence="10">KWT182</strain>
    </source>
</reference>
<comment type="similarity">
    <text evidence="2">Belongs to the porin LamB (TC 1.B.3) family.</text>
</comment>
<keyword evidence="8" id="KW-0472">Membrane</keyword>
<keyword evidence="4" id="KW-1134">Transmembrane beta strand</keyword>
<dbReference type="GO" id="GO:0015288">
    <property type="term" value="F:porin activity"/>
    <property type="evidence" value="ECO:0007669"/>
    <property type="project" value="UniProtKB-KW"/>
</dbReference>
<dbReference type="Pfam" id="PF02264">
    <property type="entry name" value="LamB"/>
    <property type="match status" value="1"/>
</dbReference>
<proteinExistence type="inferred from homology"/>
<dbReference type="GO" id="GO:0015774">
    <property type="term" value="P:polysaccharide transport"/>
    <property type="evidence" value="ECO:0007669"/>
    <property type="project" value="TreeGrafter"/>
</dbReference>
<evidence type="ECO:0000256" key="8">
    <source>
        <dbReference type="ARBA" id="ARBA00023136"/>
    </source>
</evidence>
<evidence type="ECO:0000256" key="2">
    <source>
        <dbReference type="ARBA" id="ARBA00007055"/>
    </source>
</evidence>
<evidence type="ECO:0000256" key="7">
    <source>
        <dbReference type="ARBA" id="ARBA00023114"/>
    </source>
</evidence>
<keyword evidence="3" id="KW-0813">Transport</keyword>
<keyword evidence="7" id="KW-0626">Porin</keyword>
<accession>A0AAU7QFE1</accession>
<keyword evidence="6" id="KW-0406">Ion transport</keyword>
<keyword evidence="9" id="KW-0998">Cell outer membrane</keyword>
<evidence type="ECO:0000256" key="3">
    <source>
        <dbReference type="ARBA" id="ARBA00022448"/>
    </source>
</evidence>
<dbReference type="PANTHER" id="PTHR38762:SF1">
    <property type="entry name" value="CRYPTIC OUTER MEMBRANE PORIN BGLH-RELATED"/>
    <property type="match status" value="1"/>
</dbReference>
<sequence length="51" mass="5909">MKVDASMLTSRPDIRFYATYLKVLNNQISQFQFTDAKSDQLSFGVQAEAFW</sequence>
<dbReference type="GO" id="GO:0006811">
    <property type="term" value="P:monoatomic ion transport"/>
    <property type="evidence" value="ECO:0007669"/>
    <property type="project" value="UniProtKB-KW"/>
</dbReference>
<dbReference type="GO" id="GO:0009279">
    <property type="term" value="C:cell outer membrane"/>
    <property type="evidence" value="ECO:0007669"/>
    <property type="project" value="UniProtKB-SubCell"/>
</dbReference>
<evidence type="ECO:0000256" key="4">
    <source>
        <dbReference type="ARBA" id="ARBA00022452"/>
    </source>
</evidence>
<dbReference type="AlphaFoldDB" id="A0AAU7QFE1"/>
<evidence type="ECO:0000256" key="6">
    <source>
        <dbReference type="ARBA" id="ARBA00023065"/>
    </source>
</evidence>
<dbReference type="GO" id="GO:0015144">
    <property type="term" value="F:carbohydrate transmembrane transporter activity"/>
    <property type="evidence" value="ECO:0007669"/>
    <property type="project" value="TreeGrafter"/>
</dbReference>
<keyword evidence="5" id="KW-0812">Transmembrane</keyword>
<evidence type="ECO:0000313" key="10">
    <source>
        <dbReference type="EMBL" id="XBS71874.1"/>
    </source>
</evidence>
<organism evidence="10">
    <name type="scientific">Acerihabitans sp. KWT182</name>
    <dbReference type="NCBI Taxonomy" id="3157919"/>
    <lineage>
        <taxon>Bacteria</taxon>
        <taxon>Pseudomonadati</taxon>
        <taxon>Pseudomonadota</taxon>
        <taxon>Gammaproteobacteria</taxon>
        <taxon>Enterobacterales</taxon>
        <taxon>Pectobacteriaceae</taxon>
        <taxon>Acerihabitans</taxon>
    </lineage>
</organism>
<evidence type="ECO:0000256" key="1">
    <source>
        <dbReference type="ARBA" id="ARBA00004571"/>
    </source>
</evidence>
<dbReference type="InterPro" id="IPR003192">
    <property type="entry name" value="Porin_LamB"/>
</dbReference>
<name>A0AAU7QFE1_9GAMM</name>
<dbReference type="EMBL" id="CP157947">
    <property type="protein sequence ID" value="XBS71874.1"/>
    <property type="molecule type" value="Genomic_DNA"/>
</dbReference>